<feature type="region of interest" description="Disordered" evidence="1">
    <location>
        <begin position="444"/>
        <end position="463"/>
    </location>
</feature>
<gene>
    <name evidence="2" type="ORF">BDD16_003695</name>
</gene>
<sequence>MSPHPAIPSVPVPLAPGSCLGAYELGACHGEDLDGFDYDAVERHSGRAVTIREGCPVGLVARVGAQVVPVPGAEDDFRDWLARWTRLTGHWEQAGRSADLARLAHSALVRIEARGEANGTAWVCLSPATGRTLRQVAEAGPGWPDRATVDAGLHACCNAVESLHRLGELHGSLTPERVVVLDSGTWCLPLPDTDPSRQPLSPWLALEQTEAGRLAGLVTGPWTDVHAVAALAHWLLTGSAPPSLSRRQADAPDCWAELERAEPDPLRRRALRSALAPKPADRLGSIAALRMALGWSERHAPSVAAPKPAPAPLPSVPPAPPAKADRTGLMTLGGLLVSLSAVFAVLWINRPPTAEPVAAAMADALDQRPAGAGHRVPPVPPPPLPVKPKAPPKPPAPPQVQAPAPTPKPKQASVSPVPELPPTTVRPTEVAARKKTSEACIDWLRRRSLEPAGSERTSNPACE</sequence>
<dbReference type="SUPFAM" id="SSF56112">
    <property type="entry name" value="Protein kinase-like (PK-like)"/>
    <property type="match status" value="1"/>
</dbReference>
<protein>
    <recommendedName>
        <fullName evidence="4">Protein kinase domain-containing protein</fullName>
    </recommendedName>
</protein>
<feature type="region of interest" description="Disordered" evidence="1">
    <location>
        <begin position="302"/>
        <end position="324"/>
    </location>
</feature>
<dbReference type="AlphaFoldDB" id="A0A7Y9UDL7"/>
<keyword evidence="3" id="KW-1185">Reference proteome</keyword>
<dbReference type="Proteomes" id="UP000518288">
    <property type="component" value="Unassembled WGS sequence"/>
</dbReference>
<evidence type="ECO:0008006" key="4">
    <source>
        <dbReference type="Google" id="ProtNLM"/>
    </source>
</evidence>
<dbReference type="RefSeq" id="WP_179635316.1">
    <property type="nucleotide sequence ID" value="NZ_JACCFH010000001.1"/>
</dbReference>
<evidence type="ECO:0000313" key="2">
    <source>
        <dbReference type="EMBL" id="NYG34709.1"/>
    </source>
</evidence>
<feature type="compositionally biased region" description="Pro residues" evidence="1">
    <location>
        <begin position="307"/>
        <end position="321"/>
    </location>
</feature>
<feature type="region of interest" description="Disordered" evidence="1">
    <location>
        <begin position="369"/>
        <end position="439"/>
    </location>
</feature>
<dbReference type="EMBL" id="JACCFH010000001">
    <property type="protein sequence ID" value="NYG34709.1"/>
    <property type="molecule type" value="Genomic_DNA"/>
</dbReference>
<evidence type="ECO:0000313" key="3">
    <source>
        <dbReference type="Proteomes" id="UP000518288"/>
    </source>
</evidence>
<organism evidence="2 3">
    <name type="scientific">Sphaerotilus montanus</name>
    <dbReference type="NCBI Taxonomy" id="522889"/>
    <lineage>
        <taxon>Bacteria</taxon>
        <taxon>Pseudomonadati</taxon>
        <taxon>Pseudomonadota</taxon>
        <taxon>Betaproteobacteria</taxon>
        <taxon>Burkholderiales</taxon>
        <taxon>Sphaerotilaceae</taxon>
        <taxon>Sphaerotilus</taxon>
    </lineage>
</organism>
<proteinExistence type="predicted"/>
<evidence type="ECO:0000256" key="1">
    <source>
        <dbReference type="SAM" id="MobiDB-lite"/>
    </source>
</evidence>
<accession>A0A7Y9UDL7</accession>
<dbReference type="Gene3D" id="1.10.510.10">
    <property type="entry name" value="Transferase(Phosphotransferase) domain 1"/>
    <property type="match status" value="1"/>
</dbReference>
<reference evidence="2 3" key="1">
    <citation type="submission" date="2020-07" db="EMBL/GenBank/DDBJ databases">
        <title>Genomic Encyclopedia of Archaeal and Bacterial Type Strains, Phase II (KMG-II): from individual species to whole genera.</title>
        <authorList>
            <person name="Goeker M."/>
        </authorList>
    </citation>
    <scope>NUCLEOTIDE SEQUENCE [LARGE SCALE GENOMIC DNA]</scope>
    <source>
        <strain evidence="2 3">DSM 21226</strain>
    </source>
</reference>
<name>A0A7Y9UDL7_9BURK</name>
<dbReference type="InterPro" id="IPR011009">
    <property type="entry name" value="Kinase-like_dom_sf"/>
</dbReference>
<comment type="caution">
    <text evidence="2">The sequence shown here is derived from an EMBL/GenBank/DDBJ whole genome shotgun (WGS) entry which is preliminary data.</text>
</comment>
<feature type="compositionally biased region" description="Pro residues" evidence="1">
    <location>
        <begin position="377"/>
        <end position="408"/>
    </location>
</feature>